<dbReference type="InterPro" id="IPR050828">
    <property type="entry name" value="C-type_lectin/matrix_domain"/>
</dbReference>
<evidence type="ECO:0000256" key="1">
    <source>
        <dbReference type="ARBA" id="ARBA00004401"/>
    </source>
</evidence>
<accession>A0A8C3I081</accession>
<dbReference type="GeneTree" id="ENSGT00940000155319"/>
<name>A0A8C3I081_CHRPI</name>
<evidence type="ECO:0000256" key="2">
    <source>
        <dbReference type="ARBA" id="ARBA00022734"/>
    </source>
</evidence>
<dbReference type="Proteomes" id="UP000694380">
    <property type="component" value="Unplaced"/>
</dbReference>
<dbReference type="PANTHER" id="PTHR45710">
    <property type="entry name" value="C-TYPE LECTIN DOMAIN-CONTAINING PROTEIN 180"/>
    <property type="match status" value="1"/>
</dbReference>
<keyword evidence="2" id="KW-0430">Lectin</keyword>
<dbReference type="InterPro" id="IPR016186">
    <property type="entry name" value="C-type_lectin-like/link_sf"/>
</dbReference>
<dbReference type="GO" id="GO:0005886">
    <property type="term" value="C:plasma membrane"/>
    <property type="evidence" value="ECO:0007669"/>
    <property type="project" value="UniProtKB-SubCell"/>
</dbReference>
<keyword evidence="3" id="KW-1133">Transmembrane helix</keyword>
<evidence type="ECO:0000259" key="5">
    <source>
        <dbReference type="PROSITE" id="PS50041"/>
    </source>
</evidence>
<evidence type="ECO:0000313" key="6">
    <source>
        <dbReference type="Ensembl" id="ENSCPBP00000026300.1"/>
    </source>
</evidence>
<keyword evidence="4" id="KW-0732">Signal</keyword>
<evidence type="ECO:0000256" key="3">
    <source>
        <dbReference type="SAM" id="Phobius"/>
    </source>
</evidence>
<dbReference type="InterPro" id="IPR016187">
    <property type="entry name" value="CTDL_fold"/>
</dbReference>
<dbReference type="SUPFAM" id="SSF56436">
    <property type="entry name" value="C-type lectin-like"/>
    <property type="match status" value="1"/>
</dbReference>
<sequence>MSPSAVICCYLGLVFTLAGEKLIWPETQSTKSPIQLEESILYRDQEVPVCTCGKATCLKVVTGIAVITVAIILIILAVLATKSHVTSSPSPAASYPVSCPGPSCPDSWIGYQGKCYYFSEMEGNWTYSQSQCSALNASLAVIDSEQDLIFMLRFKVRTDPWIGLRREPGQGWKWPNGLEFNNSFVIRGDSDCTFLSDDTVSSSRCYIERNWICSKPDAYAKGTDTRGDSRV</sequence>
<dbReference type="CDD" id="cd03593">
    <property type="entry name" value="CLECT_NK_receptors_like"/>
    <property type="match status" value="1"/>
</dbReference>
<dbReference type="Pfam" id="PF00059">
    <property type="entry name" value="Lectin_C"/>
    <property type="match status" value="1"/>
</dbReference>
<protein>
    <recommendedName>
        <fullName evidence="5">C-type lectin domain-containing protein</fullName>
    </recommendedName>
</protein>
<dbReference type="GO" id="GO:0030246">
    <property type="term" value="F:carbohydrate binding"/>
    <property type="evidence" value="ECO:0007669"/>
    <property type="project" value="UniProtKB-KW"/>
</dbReference>
<evidence type="ECO:0000256" key="4">
    <source>
        <dbReference type="SAM" id="SignalP"/>
    </source>
</evidence>
<feature type="transmembrane region" description="Helical" evidence="3">
    <location>
        <begin position="60"/>
        <end position="80"/>
    </location>
</feature>
<dbReference type="Gene3D" id="3.10.100.10">
    <property type="entry name" value="Mannose-Binding Protein A, subunit A"/>
    <property type="match status" value="1"/>
</dbReference>
<comment type="subcellular location">
    <subcellularLocation>
        <location evidence="1">Cell membrane</location>
        <topology evidence="1">Single-pass type II membrane protein</topology>
    </subcellularLocation>
</comment>
<dbReference type="PROSITE" id="PS50041">
    <property type="entry name" value="C_TYPE_LECTIN_2"/>
    <property type="match status" value="1"/>
</dbReference>
<proteinExistence type="predicted"/>
<dbReference type="SMART" id="SM00034">
    <property type="entry name" value="CLECT"/>
    <property type="match status" value="1"/>
</dbReference>
<feature type="chain" id="PRO_5034265727" description="C-type lectin domain-containing protein" evidence="4">
    <location>
        <begin position="19"/>
        <end position="231"/>
    </location>
</feature>
<dbReference type="PANTHER" id="PTHR45710:SF35">
    <property type="entry name" value="C-TYPE LECTIN DOMAIN FAMILY 2 MEMBER D"/>
    <property type="match status" value="1"/>
</dbReference>
<keyword evidence="3" id="KW-0472">Membrane</keyword>
<dbReference type="AlphaFoldDB" id="A0A8C3I081"/>
<dbReference type="Ensembl" id="ENSCPBT00000030965.1">
    <property type="protein sequence ID" value="ENSCPBP00000026300.1"/>
    <property type="gene ID" value="ENSCPBG00000018663.1"/>
</dbReference>
<feature type="domain" description="C-type lectin" evidence="5">
    <location>
        <begin position="111"/>
        <end position="214"/>
    </location>
</feature>
<reference evidence="6" key="2">
    <citation type="submission" date="2025-09" db="UniProtKB">
        <authorList>
            <consortium name="Ensembl"/>
        </authorList>
    </citation>
    <scope>IDENTIFICATION</scope>
</reference>
<feature type="signal peptide" evidence="4">
    <location>
        <begin position="1"/>
        <end position="18"/>
    </location>
</feature>
<keyword evidence="3" id="KW-0812">Transmembrane</keyword>
<dbReference type="InterPro" id="IPR001304">
    <property type="entry name" value="C-type_lectin-like"/>
</dbReference>
<dbReference type="InterPro" id="IPR033992">
    <property type="entry name" value="NKR-like_CTLD"/>
</dbReference>
<organism evidence="6 7">
    <name type="scientific">Chrysemys picta bellii</name>
    <name type="common">Western painted turtle</name>
    <name type="synonym">Emys bellii</name>
    <dbReference type="NCBI Taxonomy" id="8478"/>
    <lineage>
        <taxon>Eukaryota</taxon>
        <taxon>Metazoa</taxon>
        <taxon>Chordata</taxon>
        <taxon>Craniata</taxon>
        <taxon>Vertebrata</taxon>
        <taxon>Euteleostomi</taxon>
        <taxon>Archelosauria</taxon>
        <taxon>Testudinata</taxon>
        <taxon>Testudines</taxon>
        <taxon>Cryptodira</taxon>
        <taxon>Durocryptodira</taxon>
        <taxon>Testudinoidea</taxon>
        <taxon>Emydidae</taxon>
        <taxon>Chrysemys</taxon>
    </lineage>
</organism>
<evidence type="ECO:0000313" key="7">
    <source>
        <dbReference type="Proteomes" id="UP000694380"/>
    </source>
</evidence>
<keyword evidence="7" id="KW-1185">Reference proteome</keyword>
<gene>
    <name evidence="6" type="primary">LOC101947273</name>
</gene>
<reference evidence="6" key="1">
    <citation type="submission" date="2025-08" db="UniProtKB">
        <authorList>
            <consortium name="Ensembl"/>
        </authorList>
    </citation>
    <scope>IDENTIFICATION</scope>
</reference>